<name>A0ABY4E856_9NEIS</name>
<evidence type="ECO:0000313" key="4">
    <source>
        <dbReference type="Proteomes" id="UP000832011"/>
    </source>
</evidence>
<dbReference type="InterPro" id="IPR028098">
    <property type="entry name" value="Glyco_trans_4-like_N"/>
</dbReference>
<evidence type="ECO:0000313" key="3">
    <source>
        <dbReference type="EMBL" id="UOO89577.1"/>
    </source>
</evidence>
<accession>A0ABY4E856</accession>
<dbReference type="CDD" id="cd03801">
    <property type="entry name" value="GT4_PimA-like"/>
    <property type="match status" value="1"/>
</dbReference>
<dbReference type="PANTHER" id="PTHR12526">
    <property type="entry name" value="GLYCOSYLTRANSFERASE"/>
    <property type="match status" value="1"/>
</dbReference>
<organism evidence="3 4">
    <name type="scientific">Vitreoscilla massiliensis</name>
    <dbReference type="NCBI Taxonomy" id="1689272"/>
    <lineage>
        <taxon>Bacteria</taxon>
        <taxon>Pseudomonadati</taxon>
        <taxon>Pseudomonadota</taxon>
        <taxon>Betaproteobacteria</taxon>
        <taxon>Neisseriales</taxon>
        <taxon>Neisseriaceae</taxon>
        <taxon>Vitreoscilla</taxon>
    </lineage>
</organism>
<dbReference type="Proteomes" id="UP000832011">
    <property type="component" value="Chromosome"/>
</dbReference>
<dbReference type="InterPro" id="IPR001296">
    <property type="entry name" value="Glyco_trans_1"/>
</dbReference>
<protein>
    <submittedName>
        <fullName evidence="3">Glycosyltransferase family 4 protein</fullName>
    </submittedName>
</protein>
<keyword evidence="4" id="KW-1185">Reference proteome</keyword>
<feature type="domain" description="Glycosyltransferase subfamily 4-like N-terminal" evidence="2">
    <location>
        <begin position="16"/>
        <end position="164"/>
    </location>
</feature>
<evidence type="ECO:0000259" key="2">
    <source>
        <dbReference type="Pfam" id="PF13439"/>
    </source>
</evidence>
<gene>
    <name evidence="3" type="ORF">LVJ82_00920</name>
</gene>
<dbReference type="EMBL" id="CP091511">
    <property type="protein sequence ID" value="UOO89577.1"/>
    <property type="molecule type" value="Genomic_DNA"/>
</dbReference>
<dbReference type="PANTHER" id="PTHR12526:SF630">
    <property type="entry name" value="GLYCOSYLTRANSFERASE"/>
    <property type="match status" value="1"/>
</dbReference>
<dbReference type="Pfam" id="PF13439">
    <property type="entry name" value="Glyco_transf_4"/>
    <property type="match status" value="1"/>
</dbReference>
<dbReference type="Gene3D" id="3.40.50.2000">
    <property type="entry name" value="Glycogen Phosphorylase B"/>
    <property type="match status" value="2"/>
</dbReference>
<feature type="domain" description="Glycosyl transferase family 1" evidence="1">
    <location>
        <begin position="184"/>
        <end position="339"/>
    </location>
</feature>
<dbReference type="RefSeq" id="WP_058305476.1">
    <property type="nucleotide sequence ID" value="NZ_CABKVG010000007.1"/>
</dbReference>
<proteinExistence type="predicted"/>
<dbReference type="SUPFAM" id="SSF53756">
    <property type="entry name" value="UDP-Glycosyltransferase/glycogen phosphorylase"/>
    <property type="match status" value="1"/>
</dbReference>
<evidence type="ECO:0000259" key="1">
    <source>
        <dbReference type="Pfam" id="PF00534"/>
    </source>
</evidence>
<dbReference type="Pfam" id="PF00534">
    <property type="entry name" value="Glycos_transf_1"/>
    <property type="match status" value="1"/>
</dbReference>
<reference evidence="3 4" key="1">
    <citation type="journal article" date="2022" name="Res Sq">
        <title>Evolution of multicellular longitudinally dividing oral cavity symbionts (Neisseriaceae).</title>
        <authorList>
            <person name="Nyongesa S."/>
            <person name="Weber P."/>
            <person name="Bernet E."/>
            <person name="Pullido F."/>
            <person name="Nieckarz M."/>
            <person name="Delaby M."/>
            <person name="Nieves C."/>
            <person name="Viehboeck T."/>
            <person name="Krause N."/>
            <person name="Rivera-Millot A."/>
            <person name="Nakamura A."/>
            <person name="Vischer N."/>
            <person name="VanNieuwenhze M."/>
            <person name="Brun Y."/>
            <person name="Cava F."/>
            <person name="Bulgheresi S."/>
            <person name="Veyrier F."/>
        </authorList>
    </citation>
    <scope>NUCLEOTIDE SEQUENCE [LARGE SCALE GENOMIC DNA]</scope>
    <source>
        <strain evidence="3 4">SN4</strain>
    </source>
</reference>
<sequence length="361" mass="40145">MNKQKAVLFLESSKNMGGQEWQLLQQMQALQQEGYLCVLLCAEQGLIAAHAQARQLTTITLPFRNSAHLPTMRGILQAIKHYQPTACVCHSGHDANNLSIACLWLRQRPKIIRSRTYYTNDKKKSWQSVLPLDVVMVPSQFMQAQIQKQFPSKRVEVVYPGVDFAKLDGQHDAVLPEDLQQWLAARPEAEVIIQVGMFRREKGHHIVLAAMAKLLERHPKLVLILAGGGKKQPLLEQIAQLGLSDKVWLGELSAVAPALRRAQLLVMPSLLEPLGMVQIEALGLGVPVIVSNVGGIPETVQHQQTGLIVSEATPVAWAEAMDYGLTHPQEMQRLAAAGQTQVRQQFSPQFNTQRLLQLLAE</sequence>